<feature type="compositionally biased region" description="Basic and acidic residues" evidence="3">
    <location>
        <begin position="601"/>
        <end position="614"/>
    </location>
</feature>
<feature type="region of interest" description="Disordered" evidence="3">
    <location>
        <begin position="91"/>
        <end position="110"/>
    </location>
</feature>
<organism evidence="5 6">
    <name type="scientific">Gomphillus americanus</name>
    <dbReference type="NCBI Taxonomy" id="1940652"/>
    <lineage>
        <taxon>Eukaryota</taxon>
        <taxon>Fungi</taxon>
        <taxon>Dikarya</taxon>
        <taxon>Ascomycota</taxon>
        <taxon>Pezizomycotina</taxon>
        <taxon>Lecanoromycetes</taxon>
        <taxon>OSLEUM clade</taxon>
        <taxon>Ostropomycetidae</taxon>
        <taxon>Ostropales</taxon>
        <taxon>Graphidaceae</taxon>
        <taxon>Gomphilloideae</taxon>
        <taxon>Gomphillus</taxon>
    </lineage>
</organism>
<dbReference type="InterPro" id="IPR027417">
    <property type="entry name" value="P-loop_NTPase"/>
</dbReference>
<evidence type="ECO:0000313" key="6">
    <source>
        <dbReference type="Proteomes" id="UP000664169"/>
    </source>
</evidence>
<protein>
    <recommendedName>
        <fullName evidence="4">Helicase ATP-binding domain-containing protein</fullName>
    </recommendedName>
</protein>
<keyword evidence="6" id="KW-1185">Reference proteome</keyword>
<dbReference type="InterPro" id="IPR000330">
    <property type="entry name" value="SNF2_N"/>
</dbReference>
<evidence type="ECO:0000256" key="1">
    <source>
        <dbReference type="ARBA" id="ARBA00022741"/>
    </source>
</evidence>
<dbReference type="Gene3D" id="3.40.50.300">
    <property type="entry name" value="P-loop containing nucleotide triphosphate hydrolases"/>
    <property type="match status" value="1"/>
</dbReference>
<feature type="region of interest" description="Disordered" evidence="3">
    <location>
        <begin position="581"/>
        <end position="617"/>
    </location>
</feature>
<feature type="compositionally biased region" description="Polar residues" evidence="3">
    <location>
        <begin position="929"/>
        <end position="971"/>
    </location>
</feature>
<keyword evidence="1" id="KW-0547">Nucleotide-binding</keyword>
<dbReference type="OrthoDB" id="4161576at2759"/>
<dbReference type="GO" id="GO:0005524">
    <property type="term" value="F:ATP binding"/>
    <property type="evidence" value="ECO:0007669"/>
    <property type="project" value="InterPro"/>
</dbReference>
<evidence type="ECO:0000256" key="3">
    <source>
        <dbReference type="SAM" id="MobiDB-lite"/>
    </source>
</evidence>
<accession>A0A8H3E9G3</accession>
<dbReference type="EMBL" id="CAJPDQ010000001">
    <property type="protein sequence ID" value="CAF9902831.1"/>
    <property type="molecule type" value="Genomic_DNA"/>
</dbReference>
<dbReference type="InterPro" id="IPR038718">
    <property type="entry name" value="SNF2-like_sf"/>
</dbReference>
<evidence type="ECO:0000259" key="4">
    <source>
        <dbReference type="SMART" id="SM00487"/>
    </source>
</evidence>
<evidence type="ECO:0000313" key="5">
    <source>
        <dbReference type="EMBL" id="CAF9902831.1"/>
    </source>
</evidence>
<dbReference type="SUPFAM" id="SSF52540">
    <property type="entry name" value="P-loop containing nucleoside triphosphate hydrolases"/>
    <property type="match status" value="2"/>
</dbReference>
<name>A0A8H3E9G3_9LECA</name>
<feature type="compositionally biased region" description="Acidic residues" evidence="3">
    <location>
        <begin position="93"/>
        <end position="105"/>
    </location>
</feature>
<gene>
    <name evidence="5" type="ORF">GOMPHAMPRED_000003</name>
</gene>
<feature type="domain" description="Helicase ATP-binding" evidence="4">
    <location>
        <begin position="145"/>
        <end position="401"/>
    </location>
</feature>
<dbReference type="Proteomes" id="UP000664169">
    <property type="component" value="Unassembled WGS sequence"/>
</dbReference>
<evidence type="ECO:0000256" key="2">
    <source>
        <dbReference type="ARBA" id="ARBA00022840"/>
    </source>
</evidence>
<proteinExistence type="predicted"/>
<dbReference type="SMART" id="SM00487">
    <property type="entry name" value="DEXDc"/>
    <property type="match status" value="1"/>
</dbReference>
<feature type="region of interest" description="Disordered" evidence="3">
    <location>
        <begin position="1"/>
        <end position="33"/>
    </location>
</feature>
<keyword evidence="2" id="KW-0067">ATP-binding</keyword>
<feature type="compositionally biased region" description="Basic and acidic residues" evidence="3">
    <location>
        <begin position="985"/>
        <end position="994"/>
    </location>
</feature>
<feature type="compositionally biased region" description="Polar residues" evidence="3">
    <location>
        <begin position="1025"/>
        <end position="1035"/>
    </location>
</feature>
<reference evidence="5" key="1">
    <citation type="submission" date="2021-03" db="EMBL/GenBank/DDBJ databases">
        <authorList>
            <person name="Tagirdzhanova G."/>
        </authorList>
    </citation>
    <scope>NUCLEOTIDE SEQUENCE</scope>
</reference>
<comment type="caution">
    <text evidence="5">The sequence shown here is derived from an EMBL/GenBank/DDBJ whole genome shotgun (WGS) entry which is preliminary data.</text>
</comment>
<sequence>MSEHLDSDPEDGQDVDSQLILTDRSTRTKLDSQETQDLYRWLSKRPIIFNKGTFVPETIQFTSASTSEAKKGNHSKTSHEVASQLNDNAIQQEESDSDVDSDNTDESTSIRGLVSDTHSQFLVLYDMACKALGLDVHQPKPFPQSGLVLRPHQVTGIYSALLREKDALPFHIFADDCGLGKTCQLLHLVYFRNKVMMRKEASDYKVTLILAPKSTCSSWLRDASFMFPTGPEGLQVWTYYSRGFDETTRNYREISELVAAVKKLRCDDPVTGRTVILSTYDTFIKYAFTVNKARQKERHDKEEIPTSYRPNNFAPGDFDLVWDISIERVIIDEGHRAKNPKTKLNTTLCRLICNNFWFVSATPIYNSIEDILGITKLLKIYLEAGDFGVLDEIEPFRIQEEAKSKGKVKPPKFRPQLEVYQNANIAWKDNVKCWKTSRTFLKSKVPNNIKPWYNSKGQTTAQLYGLHLLHYDMVVGVLEAHLDKGRIAPSVAKEVVGLILRMLMIRRTKTSMQLINDKDGGRRCVSPGDGMMPCVIKTVDLAPGFAEYEFYQNTLAPLHSERINKCIVKDLLEGQDDHEDARNAARRGTQDADGPTTSTLTEKDPKAQKTKETPWVKPLDEDELEHLKLNRDTVVWKEQLPTGEARTYNDRYAEHWWGQTPNGYDSLVPDRRMELLKDLLVDSTKYKYMTMALIEAKRTDKRVVIFVTYPIQQIFLETIACLLNIPVKLFNDPSANVFAFFSTTSIAGHSLNLHQCCNYMIQCDVVNNINTILRMKGRVDSIGQTRETLIEILALDYTSDVRRQGCMAGKMIPVMSAMMEHNYGRNLQGTDESKVLQSIGEEFIRITLGQSCSRIMWRITGTRYIWEFSDNQEDPQLVENHRAFGGLLEKYRSKGASAKLGNVLGEVFTIKPKVDKALRKEKHKPGLFTGSNKTTSTVSSRSHGYPNNTRSPSLSNGTRDTAQSFQLNKLSKGNGANFDSDDEELTLHSPKDVSMRNGSTKRKRPAPPQDDSDDDWHVLEKKKATASSVSMEDSE</sequence>
<dbReference type="InterPro" id="IPR014001">
    <property type="entry name" value="Helicase_ATP-bd"/>
</dbReference>
<feature type="region of interest" description="Disordered" evidence="3">
    <location>
        <begin position="921"/>
        <end position="1035"/>
    </location>
</feature>
<dbReference type="Pfam" id="PF00176">
    <property type="entry name" value="SNF2-rel_dom"/>
    <property type="match status" value="1"/>
</dbReference>
<dbReference type="Gene3D" id="3.40.50.10810">
    <property type="entry name" value="Tandem AAA-ATPase domain"/>
    <property type="match status" value="1"/>
</dbReference>
<dbReference type="PANTHER" id="PTHR10799">
    <property type="entry name" value="SNF2/RAD54 HELICASE FAMILY"/>
    <property type="match status" value="1"/>
</dbReference>
<dbReference type="AlphaFoldDB" id="A0A8H3E9G3"/>